<dbReference type="SUPFAM" id="SSF54427">
    <property type="entry name" value="NTF2-like"/>
    <property type="match status" value="1"/>
</dbReference>
<dbReference type="EMBL" id="PNJG02000001">
    <property type="protein sequence ID" value="RKQ37056.1"/>
    <property type="molecule type" value="Genomic_DNA"/>
</dbReference>
<dbReference type="Gene3D" id="3.10.450.50">
    <property type="match status" value="1"/>
</dbReference>
<feature type="domain" description="DUF4440" evidence="1">
    <location>
        <begin position="12"/>
        <end position="111"/>
    </location>
</feature>
<proteinExistence type="predicted"/>
<evidence type="ECO:0000259" key="1">
    <source>
        <dbReference type="Pfam" id="PF14534"/>
    </source>
</evidence>
<keyword evidence="3" id="KW-1185">Reference proteome</keyword>
<dbReference type="InterPro" id="IPR032710">
    <property type="entry name" value="NTF2-like_dom_sf"/>
</dbReference>
<dbReference type="Pfam" id="PF14534">
    <property type="entry name" value="DUF4440"/>
    <property type="match status" value="1"/>
</dbReference>
<dbReference type="Proteomes" id="UP000249516">
    <property type="component" value="Unassembled WGS sequence"/>
</dbReference>
<comment type="caution">
    <text evidence="2">The sequence shown here is derived from an EMBL/GenBank/DDBJ whole genome shotgun (WGS) entry which is preliminary data.</text>
</comment>
<evidence type="ECO:0000313" key="3">
    <source>
        <dbReference type="Proteomes" id="UP000249516"/>
    </source>
</evidence>
<organism evidence="2 3">
    <name type="scientific">Kocuria tytonis</name>
    <dbReference type="NCBI Taxonomy" id="2054280"/>
    <lineage>
        <taxon>Bacteria</taxon>
        <taxon>Bacillati</taxon>
        <taxon>Actinomycetota</taxon>
        <taxon>Actinomycetes</taxon>
        <taxon>Micrococcales</taxon>
        <taxon>Micrococcaceae</taxon>
        <taxon>Kocuria</taxon>
    </lineage>
</organism>
<dbReference type="InterPro" id="IPR027843">
    <property type="entry name" value="DUF4440"/>
</dbReference>
<dbReference type="OrthoDB" id="7845843at2"/>
<gene>
    <name evidence="2" type="ORF">C1C97_005610</name>
</gene>
<dbReference type="RefSeq" id="WP_121030380.1">
    <property type="nucleotide sequence ID" value="NZ_PNJG02000001.1"/>
</dbReference>
<sequence>MTVKQSEIDRVLELECDLQSRSTRGDVARLRELLAPDFVEIGASGGQWDLETILGLLSRESSAPDSAEIEISGLSARTLSLDVVQVFWESRRGEQRARRTSLWRRSGGDWQQIYHQGTPLT</sequence>
<evidence type="ECO:0000313" key="2">
    <source>
        <dbReference type="EMBL" id="RKQ37056.1"/>
    </source>
</evidence>
<protein>
    <submittedName>
        <fullName evidence="2">Nuclear transport factor 2 family protein</fullName>
    </submittedName>
</protein>
<accession>A0A495AAK0</accession>
<name>A0A495AAK0_9MICC</name>
<reference evidence="2 3" key="1">
    <citation type="submission" date="2018-10" db="EMBL/GenBank/DDBJ databases">
        <title>Kocuria tytouropygialis sp. nov., isolated from the uropygial gland of an American barn owl (Tyto furcata).</title>
        <authorList>
            <person name="Braun M.S."/>
            <person name="Wang E."/>
            <person name="Zimmermann S."/>
            <person name="Wagner H."/>
            <person name="Wink M."/>
        </authorList>
    </citation>
    <scope>NUCLEOTIDE SEQUENCE [LARGE SCALE GENOMIC DNA]</scope>
    <source>
        <strain evidence="2 3">442</strain>
    </source>
</reference>
<dbReference type="AlphaFoldDB" id="A0A495AAK0"/>